<sequence length="181" mass="19944">MDDIVPDVVDAIPAGIVKVTYNDSLQVDQGNELTPTQVKDQPTVEWAGLEGKSNLFTLLMVDPDAPSRQDPKFREILHWAVVNIPGSNIDPSGGHPLAAYVGSGPPEGTGLHRYIFLVYRQQNKIEETPTISNTYSTRAGRLNFNARDFAAKHGLGEPIAANYYQAQFDDYVPIRNKTFTG</sequence>
<protein>
    <submittedName>
        <fullName evidence="3">Protein D3 isoform X1</fullName>
    </submittedName>
</protein>
<dbReference type="InterPro" id="IPR035810">
    <property type="entry name" value="PEBP_euk"/>
</dbReference>
<dbReference type="PROSITE" id="PS01220">
    <property type="entry name" value="PBP"/>
    <property type="match status" value="1"/>
</dbReference>
<dbReference type="RefSeq" id="XP_070852600.1">
    <property type="nucleotide sequence ID" value="XM_070996499.1"/>
</dbReference>
<evidence type="ECO:0000256" key="1">
    <source>
        <dbReference type="ARBA" id="ARBA00007091"/>
    </source>
</evidence>
<dbReference type="Gene3D" id="3.90.280.10">
    <property type="entry name" value="PEBP-like"/>
    <property type="match status" value="1"/>
</dbReference>
<reference evidence="3" key="1">
    <citation type="submission" date="2025-08" db="UniProtKB">
        <authorList>
            <consortium name="RefSeq"/>
        </authorList>
    </citation>
    <scope>IDENTIFICATION</scope>
</reference>
<gene>
    <name evidence="3" type="primary">LOC108020522</name>
</gene>
<dbReference type="SUPFAM" id="SSF49777">
    <property type="entry name" value="PEBP-like"/>
    <property type="match status" value="1"/>
</dbReference>
<dbReference type="PANTHER" id="PTHR11362:SF82">
    <property type="entry name" value="PHOSPHATIDYLETHANOLAMINE-BINDING PROTEIN 4"/>
    <property type="match status" value="1"/>
</dbReference>
<evidence type="ECO:0000313" key="2">
    <source>
        <dbReference type="Proteomes" id="UP001652628"/>
    </source>
</evidence>
<dbReference type="InterPro" id="IPR008914">
    <property type="entry name" value="PEBP"/>
</dbReference>
<comment type="similarity">
    <text evidence="1">Belongs to the phosphatidylethanolamine-binding protein family.</text>
</comment>
<organism evidence="2 3">
    <name type="scientific">Drosophila suzukii</name>
    <name type="common">Spotted-wing drosophila fruit fly</name>
    <dbReference type="NCBI Taxonomy" id="28584"/>
    <lineage>
        <taxon>Eukaryota</taxon>
        <taxon>Metazoa</taxon>
        <taxon>Ecdysozoa</taxon>
        <taxon>Arthropoda</taxon>
        <taxon>Hexapoda</taxon>
        <taxon>Insecta</taxon>
        <taxon>Pterygota</taxon>
        <taxon>Neoptera</taxon>
        <taxon>Endopterygota</taxon>
        <taxon>Diptera</taxon>
        <taxon>Brachycera</taxon>
        <taxon>Muscomorpha</taxon>
        <taxon>Ephydroidea</taxon>
        <taxon>Drosophilidae</taxon>
        <taxon>Drosophila</taxon>
        <taxon>Sophophora</taxon>
    </lineage>
</organism>
<dbReference type="InterPro" id="IPR036610">
    <property type="entry name" value="PEBP-like_sf"/>
</dbReference>
<dbReference type="CDD" id="cd00866">
    <property type="entry name" value="PEBP_euk"/>
    <property type="match status" value="1"/>
</dbReference>
<proteinExistence type="inferred from homology"/>
<dbReference type="InterPro" id="IPR001858">
    <property type="entry name" value="Phosphatidylethanolamine-bd_CS"/>
</dbReference>
<name>A0ABM4TRK8_DROSZ</name>
<evidence type="ECO:0000313" key="3">
    <source>
        <dbReference type="RefSeq" id="XP_070852600.1"/>
    </source>
</evidence>
<dbReference type="Pfam" id="PF01161">
    <property type="entry name" value="PBP"/>
    <property type="match status" value="1"/>
</dbReference>
<dbReference type="Proteomes" id="UP001652628">
    <property type="component" value="Chromosome 3"/>
</dbReference>
<accession>A0ABM4TRK8</accession>
<keyword evidence="2" id="KW-1185">Reference proteome</keyword>
<dbReference type="PANTHER" id="PTHR11362">
    <property type="entry name" value="PHOSPHATIDYLETHANOLAMINE-BINDING PROTEIN"/>
    <property type="match status" value="1"/>
</dbReference>
<dbReference type="GeneID" id="108020522"/>